<keyword evidence="1" id="KW-0732">Signal</keyword>
<gene>
    <name evidence="2" type="ORF">EPA99_08580</name>
</gene>
<evidence type="ECO:0000256" key="1">
    <source>
        <dbReference type="SAM" id="SignalP"/>
    </source>
</evidence>
<protein>
    <submittedName>
        <fullName evidence="2">Tetratricopeptide repeat protein</fullName>
    </submittedName>
</protein>
<feature type="chain" id="PRO_5020960563" evidence="1">
    <location>
        <begin position="25"/>
        <end position="213"/>
    </location>
</feature>
<dbReference type="SUPFAM" id="SSF48452">
    <property type="entry name" value="TPR-like"/>
    <property type="match status" value="1"/>
</dbReference>
<dbReference type="AlphaFoldDB" id="A0A4Q1JV35"/>
<dbReference type="RefSeq" id="WP_129470815.1">
    <property type="nucleotide sequence ID" value="NZ_SAWZ01000004.1"/>
</dbReference>
<evidence type="ECO:0000313" key="3">
    <source>
        <dbReference type="Proteomes" id="UP000289784"/>
    </source>
</evidence>
<feature type="signal peptide" evidence="1">
    <location>
        <begin position="1"/>
        <end position="24"/>
    </location>
</feature>
<dbReference type="Gene3D" id="1.25.40.10">
    <property type="entry name" value="Tetratricopeptide repeat domain"/>
    <property type="match status" value="1"/>
</dbReference>
<comment type="caution">
    <text evidence="2">The sequence shown here is derived from an EMBL/GenBank/DDBJ whole genome shotgun (WGS) entry which is preliminary data.</text>
</comment>
<sequence>MTAVKGYRFALALLLAAWAWGAQAQKLPSPREFYFDKDQAAAWIVVVPGEGEAQAAALLAERDRRGRRAVEASAQLAHLAYAAGRLDLGKALYEQALGSQRPDRGIGRQITWNHAWDLYRAKDYPAALKLWAELADSALGGPAWVPPTLALALWQVGRKDEAVKWYAAAVRTEPGQWSSTADYARLLPEWTADERATLAQVQAAWAAAPPAWP</sequence>
<dbReference type="Pfam" id="PF13181">
    <property type="entry name" value="TPR_8"/>
    <property type="match status" value="1"/>
</dbReference>
<dbReference type="EMBL" id="SAWZ01000004">
    <property type="protein sequence ID" value="RXR05903.1"/>
    <property type="molecule type" value="Genomic_DNA"/>
</dbReference>
<evidence type="ECO:0000313" key="2">
    <source>
        <dbReference type="EMBL" id="RXR05903.1"/>
    </source>
</evidence>
<dbReference type="InterPro" id="IPR019734">
    <property type="entry name" value="TPR_rpt"/>
</dbReference>
<name>A0A4Q1JV35_9GAMM</name>
<keyword evidence="3" id="KW-1185">Reference proteome</keyword>
<dbReference type="InterPro" id="IPR011990">
    <property type="entry name" value="TPR-like_helical_dom_sf"/>
</dbReference>
<reference evidence="2 3" key="1">
    <citation type="submission" date="2019-01" db="EMBL/GenBank/DDBJ databases">
        <title>Pseudoxanthomonas composti sp. nov., isolated from compost.</title>
        <authorList>
            <person name="Yang G."/>
        </authorList>
    </citation>
    <scope>NUCLEOTIDE SEQUENCE [LARGE SCALE GENOMIC DNA]</scope>
    <source>
        <strain evidence="2 3">GSS15</strain>
    </source>
</reference>
<organism evidence="2 3">
    <name type="scientific">Pseudoxanthomonas composti</name>
    <dbReference type="NCBI Taxonomy" id="2137479"/>
    <lineage>
        <taxon>Bacteria</taxon>
        <taxon>Pseudomonadati</taxon>
        <taxon>Pseudomonadota</taxon>
        <taxon>Gammaproteobacteria</taxon>
        <taxon>Lysobacterales</taxon>
        <taxon>Lysobacteraceae</taxon>
        <taxon>Pseudoxanthomonas</taxon>
    </lineage>
</organism>
<dbReference type="OrthoDB" id="5974438at2"/>
<dbReference type="Proteomes" id="UP000289784">
    <property type="component" value="Unassembled WGS sequence"/>
</dbReference>
<accession>A0A4Q1JV35</accession>
<proteinExistence type="predicted"/>